<evidence type="ECO:0000259" key="7">
    <source>
        <dbReference type="Pfam" id="PF03151"/>
    </source>
</evidence>
<feature type="transmembrane region" description="Helical" evidence="6">
    <location>
        <begin position="282"/>
        <end position="300"/>
    </location>
</feature>
<dbReference type="InterPro" id="IPR004853">
    <property type="entry name" value="Sugar_P_trans_dom"/>
</dbReference>
<reference evidence="8" key="1">
    <citation type="submission" date="2021-01" db="EMBL/GenBank/DDBJ databases">
        <authorList>
            <person name="Corre E."/>
            <person name="Pelletier E."/>
            <person name="Niang G."/>
            <person name="Scheremetjew M."/>
            <person name="Finn R."/>
            <person name="Kale V."/>
            <person name="Holt S."/>
            <person name="Cochrane G."/>
            <person name="Meng A."/>
            <person name="Brown T."/>
            <person name="Cohen L."/>
        </authorList>
    </citation>
    <scope>NUCLEOTIDE SEQUENCE</scope>
    <source>
        <strain evidence="8">SAG 63-3</strain>
    </source>
</reference>
<feature type="transmembrane region" description="Helical" evidence="6">
    <location>
        <begin position="194"/>
        <end position="213"/>
    </location>
</feature>
<sequence>MSDSNFVGFQLFVTYGYMTLWIFLSSGIILLNKYILSAAHFPYPVSLTCSHMLFSSIATILIAQLRLTDVVHVSSDIYIRCIIPISVLFATTLWLSNAAYIYLSVSFVQMVKASMPLWVFSFGVVLGVEKFTLRTSSILAVVVLGVGFASFGEVNFVLTGFVLLMGSFLAEAARLNLIQILLQRRGIRLNPISTLYHIAPCCLVILIIPFLYIELPRLYYAPKAEINVPLILCSSVSAFALNVCIFILIGRTSALIMNVAGIFKDWLLIVLSVFIFGAPVTSVQAVGYGVALLGVMYYNYSKIREAYQRAQKASHSALEERGMAREGGGKGGGEVKATISGLSDGIEKRGLEGIDSSMGEGDKNV</sequence>
<dbReference type="EMBL" id="HBFM01018204">
    <property type="protein sequence ID" value="CAD8775467.1"/>
    <property type="molecule type" value="Transcribed_RNA"/>
</dbReference>
<keyword evidence="2 6" id="KW-0812">Transmembrane</keyword>
<gene>
    <name evidence="8" type="ORF">PPAR00522_LOCUS11780</name>
</gene>
<feature type="domain" description="Sugar phosphate transporter" evidence="7">
    <location>
        <begin position="17"/>
        <end position="299"/>
    </location>
</feature>
<protein>
    <recommendedName>
        <fullName evidence="7">Sugar phosphate transporter domain-containing protein</fullName>
    </recommendedName>
</protein>
<feature type="transmembrane region" description="Helical" evidence="6">
    <location>
        <begin position="12"/>
        <end position="31"/>
    </location>
</feature>
<comment type="subcellular location">
    <subcellularLocation>
        <location evidence="1">Membrane</location>
        <topology evidence="1">Multi-pass membrane protein</topology>
    </subcellularLocation>
</comment>
<keyword evidence="4 6" id="KW-0472">Membrane</keyword>
<feature type="transmembrane region" description="Helical" evidence="6">
    <location>
        <begin position="101"/>
        <end position="126"/>
    </location>
</feature>
<evidence type="ECO:0000313" key="8">
    <source>
        <dbReference type="EMBL" id="CAD8775467.1"/>
    </source>
</evidence>
<keyword evidence="3 6" id="KW-1133">Transmembrane helix</keyword>
<evidence type="ECO:0000256" key="2">
    <source>
        <dbReference type="ARBA" id="ARBA00022692"/>
    </source>
</evidence>
<dbReference type="InterPro" id="IPR050186">
    <property type="entry name" value="TPT_transporter"/>
</dbReference>
<dbReference type="GO" id="GO:0016020">
    <property type="term" value="C:membrane"/>
    <property type="evidence" value="ECO:0007669"/>
    <property type="project" value="UniProtKB-SubCell"/>
</dbReference>
<feature type="transmembrane region" description="Helical" evidence="6">
    <location>
        <begin position="77"/>
        <end position="95"/>
    </location>
</feature>
<evidence type="ECO:0000256" key="4">
    <source>
        <dbReference type="ARBA" id="ARBA00023136"/>
    </source>
</evidence>
<dbReference type="PANTHER" id="PTHR11132">
    <property type="entry name" value="SOLUTE CARRIER FAMILY 35"/>
    <property type="match status" value="1"/>
</dbReference>
<dbReference type="Pfam" id="PF03151">
    <property type="entry name" value="TPT"/>
    <property type="match status" value="1"/>
</dbReference>
<feature type="region of interest" description="Disordered" evidence="5">
    <location>
        <begin position="321"/>
        <end position="341"/>
    </location>
</feature>
<organism evidence="8">
    <name type="scientific">Polytomella parva</name>
    <dbReference type="NCBI Taxonomy" id="51329"/>
    <lineage>
        <taxon>Eukaryota</taxon>
        <taxon>Viridiplantae</taxon>
        <taxon>Chlorophyta</taxon>
        <taxon>core chlorophytes</taxon>
        <taxon>Chlorophyceae</taxon>
        <taxon>CS clade</taxon>
        <taxon>Chlamydomonadales</taxon>
        <taxon>Chlamydomonadaceae</taxon>
        <taxon>Polytomella</taxon>
    </lineage>
</organism>
<feature type="transmembrane region" description="Helical" evidence="6">
    <location>
        <begin position="157"/>
        <end position="182"/>
    </location>
</feature>
<name>A0A7S0YKQ8_9CHLO</name>
<evidence type="ECO:0000256" key="6">
    <source>
        <dbReference type="SAM" id="Phobius"/>
    </source>
</evidence>
<accession>A0A7S0YKQ8</accession>
<feature type="transmembrane region" description="Helical" evidence="6">
    <location>
        <begin position="255"/>
        <end position="276"/>
    </location>
</feature>
<dbReference type="AlphaFoldDB" id="A0A7S0YKQ8"/>
<feature type="transmembrane region" description="Helical" evidence="6">
    <location>
        <begin position="43"/>
        <end position="65"/>
    </location>
</feature>
<evidence type="ECO:0000256" key="3">
    <source>
        <dbReference type="ARBA" id="ARBA00022989"/>
    </source>
</evidence>
<evidence type="ECO:0000256" key="1">
    <source>
        <dbReference type="ARBA" id="ARBA00004141"/>
    </source>
</evidence>
<proteinExistence type="predicted"/>
<feature type="transmembrane region" description="Helical" evidence="6">
    <location>
        <begin position="133"/>
        <end position="151"/>
    </location>
</feature>
<evidence type="ECO:0000256" key="5">
    <source>
        <dbReference type="SAM" id="MobiDB-lite"/>
    </source>
</evidence>
<feature type="transmembrane region" description="Helical" evidence="6">
    <location>
        <begin position="228"/>
        <end position="248"/>
    </location>
</feature>